<name>A0A563W3V0_9CYAN</name>
<evidence type="ECO:0000313" key="5">
    <source>
        <dbReference type="Proteomes" id="UP000320055"/>
    </source>
</evidence>
<dbReference type="GO" id="GO:0008643">
    <property type="term" value="P:carbohydrate transport"/>
    <property type="evidence" value="ECO:0007669"/>
    <property type="project" value="InterPro"/>
</dbReference>
<dbReference type="InterPro" id="IPR007049">
    <property type="entry name" value="Carb-sel_porin_OprB"/>
</dbReference>
<dbReference type="Gene3D" id="2.40.160.180">
    <property type="entry name" value="Carbohydrate-selective porin OprB"/>
    <property type="match status" value="1"/>
</dbReference>
<dbReference type="InterPro" id="IPR001119">
    <property type="entry name" value="SLH_dom"/>
</dbReference>
<proteinExistence type="inferred from homology"/>
<dbReference type="GO" id="GO:0015288">
    <property type="term" value="F:porin activity"/>
    <property type="evidence" value="ECO:0007669"/>
    <property type="project" value="InterPro"/>
</dbReference>
<evidence type="ECO:0000256" key="1">
    <source>
        <dbReference type="ARBA" id="ARBA00008769"/>
    </source>
</evidence>
<dbReference type="Proteomes" id="UP000320055">
    <property type="component" value="Unassembled WGS sequence"/>
</dbReference>
<dbReference type="InterPro" id="IPR051465">
    <property type="entry name" value="Cell_Envelope_Struct_Comp"/>
</dbReference>
<dbReference type="NCBIfam" id="NF033921">
    <property type="entry name" value="por_somb"/>
    <property type="match status" value="1"/>
</dbReference>
<accession>A0A563W3V0</accession>
<comment type="similarity">
    <text evidence="1 2">Belongs to the OprB family.</text>
</comment>
<dbReference type="PROSITE" id="PS51272">
    <property type="entry name" value="SLH"/>
    <property type="match status" value="1"/>
</dbReference>
<dbReference type="PANTHER" id="PTHR43308:SF1">
    <property type="entry name" value="OUTER MEMBRANE PROTEIN ALPHA"/>
    <property type="match status" value="1"/>
</dbReference>
<sequence>MSNILKRVSLATEILAISLPFSLPAEAIPDLYRGISHRYSAQKINDIDHNWVDSSNNSLQSAENNEQDSFMSQVNDVDRLRDVSSVDWAYEALVNLASRYGCITGFPNNTYRGNQVVSRYEFAAGLNSCLNTLEKAISASEEVATDDLEILLRLMQDFQAELAILRGKTDGLQARITELELTQFSTTTKLSGEVIFGLGSVFAGETDKSTVLGDRVRLNLNTSFNGEDLLFTRLATGNLPSLSSDTGFQGELSFTQPEDNDLQLEVLYYTFPVSNNTEVIIGATGTAADDLVNTVTILDGDGASGAISRFGTRNPIYLSPADAGLGITYNLGNTIEISGGYLAFPTNQPTEGSGIFDAPYSAIAQIFLNPSDSLDVAFTYVHSRNQSDTETGSNKANIQSFTANNAFPDGVSTVSDSYGIELSWTISDRFIIGGWGTLSKVTTLSTLGGSLDRGTQDIWNTALTVALPDLGKEGNMAGIIVGIEPTVTNSSIDNLAEDEDLSLHVEAFYQYQVNDYIAVTPGVVWITAPDNDTNNEDLVIGTIRTTFSF</sequence>
<feature type="domain" description="SLH" evidence="3">
    <location>
        <begin position="76"/>
        <end position="140"/>
    </location>
</feature>
<dbReference type="GO" id="GO:0016020">
    <property type="term" value="C:membrane"/>
    <property type="evidence" value="ECO:0007669"/>
    <property type="project" value="InterPro"/>
</dbReference>
<dbReference type="Pfam" id="PF04966">
    <property type="entry name" value="OprB"/>
    <property type="match status" value="1"/>
</dbReference>
<dbReference type="InterPro" id="IPR047684">
    <property type="entry name" value="Por_som-like"/>
</dbReference>
<reference evidence="4 5" key="1">
    <citation type="submission" date="2019-01" db="EMBL/GenBank/DDBJ databases">
        <authorList>
            <person name="Brito A."/>
        </authorList>
    </citation>
    <scope>NUCLEOTIDE SEQUENCE [LARGE SCALE GENOMIC DNA]</scope>
    <source>
        <strain evidence="4">1</strain>
    </source>
</reference>
<dbReference type="InterPro" id="IPR038673">
    <property type="entry name" value="OprB_sf"/>
</dbReference>
<dbReference type="EMBL" id="CAACVJ010000683">
    <property type="protein sequence ID" value="VEP18354.1"/>
    <property type="molecule type" value="Genomic_DNA"/>
</dbReference>
<dbReference type="PANTHER" id="PTHR43308">
    <property type="entry name" value="OUTER MEMBRANE PROTEIN ALPHA-RELATED"/>
    <property type="match status" value="1"/>
</dbReference>
<evidence type="ECO:0000256" key="2">
    <source>
        <dbReference type="RuleBase" id="RU363072"/>
    </source>
</evidence>
<keyword evidence="5" id="KW-1185">Reference proteome</keyword>
<evidence type="ECO:0000313" key="4">
    <source>
        <dbReference type="EMBL" id="VEP18354.1"/>
    </source>
</evidence>
<evidence type="ECO:0000259" key="3">
    <source>
        <dbReference type="PROSITE" id="PS51272"/>
    </source>
</evidence>
<dbReference type="RefSeq" id="WP_246141659.1">
    <property type="nucleotide sequence ID" value="NZ_LR213834.1"/>
</dbReference>
<gene>
    <name evidence="4" type="ORF">H1P_760020</name>
</gene>
<dbReference type="AlphaFoldDB" id="A0A563W3V0"/>
<protein>
    <submittedName>
        <fullName evidence="4">Porin type major outer membrane protein</fullName>
    </submittedName>
</protein>
<organism evidence="4 5">
    <name type="scientific">Hyella patelloides LEGE 07179</name>
    <dbReference type="NCBI Taxonomy" id="945734"/>
    <lineage>
        <taxon>Bacteria</taxon>
        <taxon>Bacillati</taxon>
        <taxon>Cyanobacteriota</taxon>
        <taxon>Cyanophyceae</taxon>
        <taxon>Pleurocapsales</taxon>
        <taxon>Hyellaceae</taxon>
        <taxon>Hyella</taxon>
    </lineage>
</organism>
<dbReference type="Pfam" id="PF00395">
    <property type="entry name" value="SLH"/>
    <property type="match status" value="1"/>
</dbReference>